<dbReference type="InterPro" id="IPR050331">
    <property type="entry name" value="Zinc_finger"/>
</dbReference>
<dbReference type="GO" id="GO:0008270">
    <property type="term" value="F:zinc ion binding"/>
    <property type="evidence" value="ECO:0007669"/>
    <property type="project" value="UniProtKB-KW"/>
</dbReference>
<dbReference type="GO" id="GO:0005634">
    <property type="term" value="C:nucleus"/>
    <property type="evidence" value="ECO:0007669"/>
    <property type="project" value="UniProtKB-SubCell"/>
</dbReference>
<dbReference type="SMART" id="SM00355">
    <property type="entry name" value="ZnF_C2H2"/>
    <property type="match status" value="3"/>
</dbReference>
<dbReference type="GO" id="GO:0010468">
    <property type="term" value="P:regulation of gene expression"/>
    <property type="evidence" value="ECO:0007669"/>
    <property type="project" value="TreeGrafter"/>
</dbReference>
<accession>A0A7R9IYW3</accession>
<keyword evidence="3" id="KW-0677">Repeat</keyword>
<dbReference type="SUPFAM" id="SSF57667">
    <property type="entry name" value="beta-beta-alpha zinc fingers"/>
    <property type="match status" value="1"/>
</dbReference>
<gene>
    <name evidence="10" type="ORF">TCMB3V08_LOCUS2104</name>
</gene>
<dbReference type="InterPro" id="IPR013087">
    <property type="entry name" value="Znf_C2H2_type"/>
</dbReference>
<evidence type="ECO:0000256" key="6">
    <source>
        <dbReference type="ARBA" id="ARBA00023242"/>
    </source>
</evidence>
<reference evidence="10" key="1">
    <citation type="submission" date="2020-11" db="EMBL/GenBank/DDBJ databases">
        <authorList>
            <person name="Tran Van P."/>
        </authorList>
    </citation>
    <scope>NUCLEOTIDE SEQUENCE</scope>
</reference>
<evidence type="ECO:0000256" key="1">
    <source>
        <dbReference type="ARBA" id="ARBA00004123"/>
    </source>
</evidence>
<evidence type="ECO:0000313" key="10">
    <source>
        <dbReference type="EMBL" id="CAD7569364.1"/>
    </source>
</evidence>
<dbReference type="PROSITE" id="PS50157">
    <property type="entry name" value="ZINC_FINGER_C2H2_2"/>
    <property type="match status" value="2"/>
</dbReference>
<feature type="compositionally biased region" description="Basic residues" evidence="8">
    <location>
        <begin position="259"/>
        <end position="268"/>
    </location>
</feature>
<comment type="subcellular location">
    <subcellularLocation>
        <location evidence="1">Nucleus</location>
    </subcellularLocation>
</comment>
<dbReference type="PROSITE" id="PS00028">
    <property type="entry name" value="ZINC_FINGER_C2H2_1"/>
    <property type="match status" value="2"/>
</dbReference>
<feature type="region of interest" description="Disordered" evidence="8">
    <location>
        <begin position="405"/>
        <end position="454"/>
    </location>
</feature>
<feature type="region of interest" description="Disordered" evidence="8">
    <location>
        <begin position="212"/>
        <end position="235"/>
    </location>
</feature>
<dbReference type="EMBL" id="OE179645">
    <property type="protein sequence ID" value="CAD7569364.1"/>
    <property type="molecule type" value="Genomic_DNA"/>
</dbReference>
<feature type="region of interest" description="Disordered" evidence="8">
    <location>
        <begin position="258"/>
        <end position="277"/>
    </location>
</feature>
<dbReference type="Gene3D" id="3.30.160.60">
    <property type="entry name" value="Classic Zinc Finger"/>
    <property type="match status" value="2"/>
</dbReference>
<evidence type="ECO:0000256" key="4">
    <source>
        <dbReference type="ARBA" id="ARBA00022771"/>
    </source>
</evidence>
<dbReference type="Pfam" id="PF00096">
    <property type="entry name" value="zf-C2H2"/>
    <property type="match status" value="2"/>
</dbReference>
<keyword evidence="2" id="KW-0479">Metal-binding</keyword>
<dbReference type="PANTHER" id="PTHR16515">
    <property type="entry name" value="PR DOMAIN ZINC FINGER PROTEIN"/>
    <property type="match status" value="1"/>
</dbReference>
<organism evidence="10">
    <name type="scientific">Timema californicum</name>
    <name type="common">California timema</name>
    <name type="synonym">Walking stick</name>
    <dbReference type="NCBI Taxonomy" id="61474"/>
    <lineage>
        <taxon>Eukaryota</taxon>
        <taxon>Metazoa</taxon>
        <taxon>Ecdysozoa</taxon>
        <taxon>Arthropoda</taxon>
        <taxon>Hexapoda</taxon>
        <taxon>Insecta</taxon>
        <taxon>Pterygota</taxon>
        <taxon>Neoptera</taxon>
        <taxon>Polyneoptera</taxon>
        <taxon>Phasmatodea</taxon>
        <taxon>Timematodea</taxon>
        <taxon>Timematoidea</taxon>
        <taxon>Timematidae</taxon>
        <taxon>Timema</taxon>
    </lineage>
</organism>
<sequence length="729" mass="82498">MLNVAKTPRSQLCLEVAYWGKKELLAKSHRSQLCLKVVYWGKKELLAKSHRSQLCLKVACWGKKELLAQSPRSQLCLKVVCWGKKELLAKSPSSQLCLKVMCRGKKELLAKSPRSQLCLKVECWGKKELLGKSPRSQLCLKVVFQEDDISDPDQNGTRSHKSGKVKVHHHSNADSLDGLSIVTRFYLDMIPTLPLDEARPFDTALHPRHKKHDLNQYSSDSDYSPPLSLDSCSSDEETPHIEKLLGLVVIGKSDDSKSLFRRRKKRKAPPPDPVISGQREVAKDRSFRTKYNLRKTARYSKNNSRRIKEGVQTSAIVDKGYKVRTYGPALSKKSSNRQNEKLGTKNILKTLLTVDEKPVNLSVTRPSNHNGDKKIVTCTGTFFPPRLDEIPITSLKKTSELIKMRQSPESDLGNGSDVRLPSGIQNNKENEAPGETESKPLSEKTAQNVTEVTKPQIQHREAMSVINKTVPKINPPFIPNTTQQQIPADGKDCLIINFSQKDDVAKTVQRVPTAPQRVTSYILNYQNTPFLQSSASLETRRAGNTVDKGSNMTTSTITTWADRRFDDRMLAEIPGTYSAEMTFDSKLQTQSHLMHQDLAVEPVGSAPGKRSPLHGCPFCEKKFDRPWVLKGHLRLHTGERPFICPVCDKTFADRSNLRAHQRTRSHHQWEWHCPLCNKAFSQRRYMERHRLEACQKYYNQTQQRAGIAQAIVSYYQVAQRQGMSCTALP</sequence>
<evidence type="ECO:0000259" key="9">
    <source>
        <dbReference type="PROSITE" id="PS50157"/>
    </source>
</evidence>
<protein>
    <submittedName>
        <fullName evidence="10">(California timema) hypothetical protein</fullName>
    </submittedName>
</protein>
<evidence type="ECO:0000256" key="8">
    <source>
        <dbReference type="SAM" id="MobiDB-lite"/>
    </source>
</evidence>
<feature type="compositionally biased region" description="Polar residues" evidence="8">
    <location>
        <begin position="444"/>
        <end position="454"/>
    </location>
</feature>
<feature type="compositionally biased region" description="Low complexity" evidence="8">
    <location>
        <begin position="217"/>
        <end position="232"/>
    </location>
</feature>
<feature type="domain" description="C2H2-type" evidence="9">
    <location>
        <begin position="642"/>
        <end position="666"/>
    </location>
</feature>
<evidence type="ECO:0000256" key="3">
    <source>
        <dbReference type="ARBA" id="ARBA00022737"/>
    </source>
</evidence>
<dbReference type="FunFam" id="3.30.160.60:FF:000710">
    <property type="entry name" value="Zinc finger protein 768"/>
    <property type="match status" value="1"/>
</dbReference>
<dbReference type="InterPro" id="IPR036236">
    <property type="entry name" value="Znf_C2H2_sf"/>
</dbReference>
<feature type="region of interest" description="Disordered" evidence="8">
    <location>
        <begin position="150"/>
        <end position="169"/>
    </location>
</feature>
<name>A0A7R9IYW3_TIMCA</name>
<dbReference type="AlphaFoldDB" id="A0A7R9IYW3"/>
<feature type="compositionally biased region" description="Basic residues" evidence="8">
    <location>
        <begin position="158"/>
        <end position="169"/>
    </location>
</feature>
<keyword evidence="5" id="KW-0862">Zinc</keyword>
<evidence type="ECO:0000256" key="5">
    <source>
        <dbReference type="ARBA" id="ARBA00022833"/>
    </source>
</evidence>
<keyword evidence="4 7" id="KW-0863">Zinc-finger</keyword>
<proteinExistence type="predicted"/>
<feature type="compositionally biased region" description="Basic and acidic residues" evidence="8">
    <location>
        <begin position="428"/>
        <end position="442"/>
    </location>
</feature>
<feature type="domain" description="C2H2-type" evidence="9">
    <location>
        <begin position="614"/>
        <end position="641"/>
    </location>
</feature>
<evidence type="ECO:0000256" key="7">
    <source>
        <dbReference type="PROSITE-ProRule" id="PRU00042"/>
    </source>
</evidence>
<keyword evidence="6" id="KW-0539">Nucleus</keyword>
<dbReference type="PANTHER" id="PTHR16515:SF57">
    <property type="entry name" value="ZINC FINGER PROTEIN 154-LIKE"/>
    <property type="match status" value="1"/>
</dbReference>
<evidence type="ECO:0000256" key="2">
    <source>
        <dbReference type="ARBA" id="ARBA00022723"/>
    </source>
</evidence>